<name>A0A4Y7TSF7_COPMI</name>
<sequence length="166" mass="18348">MVDLTVLSPEVHSAWRTRRCARKQASSVYVRPEHCRGPEDLLYVSQTATKSLGLQLQNFLYSTLLSALWPPWSVLLFSQEGKNQCQNNKFPATPVGSREAANSCVKEISGCHKHQKEGYIVDSGAFVPSHLSMSAQTGGGQTTTSKSAVKSNFSLSLVFWICGRRR</sequence>
<dbReference type="AlphaFoldDB" id="A0A4Y7TSF7"/>
<dbReference type="EMBL" id="QPFP01000005">
    <property type="protein sequence ID" value="TEB36479.1"/>
    <property type="molecule type" value="Genomic_DNA"/>
</dbReference>
<reference evidence="1 2" key="1">
    <citation type="journal article" date="2019" name="Nat. Ecol. Evol.">
        <title>Megaphylogeny resolves global patterns of mushroom evolution.</title>
        <authorList>
            <person name="Varga T."/>
            <person name="Krizsan K."/>
            <person name="Foldi C."/>
            <person name="Dima B."/>
            <person name="Sanchez-Garcia M."/>
            <person name="Sanchez-Ramirez S."/>
            <person name="Szollosi G.J."/>
            <person name="Szarkandi J.G."/>
            <person name="Papp V."/>
            <person name="Albert L."/>
            <person name="Andreopoulos W."/>
            <person name="Angelini C."/>
            <person name="Antonin V."/>
            <person name="Barry K.W."/>
            <person name="Bougher N.L."/>
            <person name="Buchanan P."/>
            <person name="Buyck B."/>
            <person name="Bense V."/>
            <person name="Catcheside P."/>
            <person name="Chovatia M."/>
            <person name="Cooper J."/>
            <person name="Damon W."/>
            <person name="Desjardin D."/>
            <person name="Finy P."/>
            <person name="Geml J."/>
            <person name="Haridas S."/>
            <person name="Hughes K."/>
            <person name="Justo A."/>
            <person name="Karasinski D."/>
            <person name="Kautmanova I."/>
            <person name="Kiss B."/>
            <person name="Kocsube S."/>
            <person name="Kotiranta H."/>
            <person name="LaButti K.M."/>
            <person name="Lechner B.E."/>
            <person name="Liimatainen K."/>
            <person name="Lipzen A."/>
            <person name="Lukacs Z."/>
            <person name="Mihaltcheva S."/>
            <person name="Morgado L.N."/>
            <person name="Niskanen T."/>
            <person name="Noordeloos M.E."/>
            <person name="Ohm R.A."/>
            <person name="Ortiz-Santana B."/>
            <person name="Ovrebo C."/>
            <person name="Racz N."/>
            <person name="Riley R."/>
            <person name="Savchenko A."/>
            <person name="Shiryaev A."/>
            <person name="Soop K."/>
            <person name="Spirin V."/>
            <person name="Szebenyi C."/>
            <person name="Tomsovsky M."/>
            <person name="Tulloss R.E."/>
            <person name="Uehling J."/>
            <person name="Grigoriev I.V."/>
            <person name="Vagvolgyi C."/>
            <person name="Papp T."/>
            <person name="Martin F.M."/>
            <person name="Miettinen O."/>
            <person name="Hibbett D.S."/>
            <person name="Nagy L.G."/>
        </authorList>
    </citation>
    <scope>NUCLEOTIDE SEQUENCE [LARGE SCALE GENOMIC DNA]</scope>
    <source>
        <strain evidence="1 2">FP101781</strain>
    </source>
</reference>
<accession>A0A4Y7TSF7</accession>
<protein>
    <submittedName>
        <fullName evidence="1">Uncharacterized protein</fullName>
    </submittedName>
</protein>
<proteinExistence type="predicted"/>
<gene>
    <name evidence="1" type="ORF">FA13DRAFT_1726827</name>
</gene>
<keyword evidence="2" id="KW-1185">Reference proteome</keyword>
<comment type="caution">
    <text evidence="1">The sequence shown here is derived from an EMBL/GenBank/DDBJ whole genome shotgun (WGS) entry which is preliminary data.</text>
</comment>
<evidence type="ECO:0000313" key="1">
    <source>
        <dbReference type="EMBL" id="TEB36479.1"/>
    </source>
</evidence>
<organism evidence="1 2">
    <name type="scientific">Coprinellus micaceus</name>
    <name type="common">Glistening ink-cap mushroom</name>
    <name type="synonym">Coprinus micaceus</name>
    <dbReference type="NCBI Taxonomy" id="71717"/>
    <lineage>
        <taxon>Eukaryota</taxon>
        <taxon>Fungi</taxon>
        <taxon>Dikarya</taxon>
        <taxon>Basidiomycota</taxon>
        <taxon>Agaricomycotina</taxon>
        <taxon>Agaricomycetes</taxon>
        <taxon>Agaricomycetidae</taxon>
        <taxon>Agaricales</taxon>
        <taxon>Agaricineae</taxon>
        <taxon>Psathyrellaceae</taxon>
        <taxon>Coprinellus</taxon>
    </lineage>
</organism>
<dbReference type="Proteomes" id="UP000298030">
    <property type="component" value="Unassembled WGS sequence"/>
</dbReference>
<evidence type="ECO:0000313" key="2">
    <source>
        <dbReference type="Proteomes" id="UP000298030"/>
    </source>
</evidence>